<dbReference type="Pfam" id="PF02517">
    <property type="entry name" value="Rce1-like"/>
    <property type="match status" value="1"/>
</dbReference>
<dbReference type="InterPro" id="IPR003675">
    <property type="entry name" value="Rce1/LyrA-like_dom"/>
</dbReference>
<feature type="transmembrane region" description="Helical" evidence="1">
    <location>
        <begin position="159"/>
        <end position="176"/>
    </location>
</feature>
<feature type="transmembrane region" description="Helical" evidence="1">
    <location>
        <begin position="183"/>
        <end position="203"/>
    </location>
</feature>
<evidence type="ECO:0000313" key="4">
    <source>
        <dbReference type="Proteomes" id="UP000789833"/>
    </source>
</evidence>
<name>A0ABN8A637_9BACI</name>
<evidence type="ECO:0000256" key="1">
    <source>
        <dbReference type="SAM" id="Phobius"/>
    </source>
</evidence>
<dbReference type="RefSeq" id="WP_230500490.1">
    <property type="nucleotide sequence ID" value="NZ_CAKJTJ010000005.1"/>
</dbReference>
<protein>
    <recommendedName>
        <fullName evidence="2">CAAX prenyl protease 2/Lysostaphin resistance protein A-like domain-containing protein</fullName>
    </recommendedName>
</protein>
<gene>
    <name evidence="3" type="ORF">BACCIP111883_01343</name>
</gene>
<feature type="transmembrane region" description="Helical" evidence="1">
    <location>
        <begin position="137"/>
        <end position="153"/>
    </location>
</feature>
<keyword evidence="1" id="KW-1133">Transmembrane helix</keyword>
<evidence type="ECO:0000313" key="3">
    <source>
        <dbReference type="EMBL" id="CAG9620574.1"/>
    </source>
</evidence>
<evidence type="ECO:0000259" key="2">
    <source>
        <dbReference type="Pfam" id="PF02517"/>
    </source>
</evidence>
<dbReference type="EMBL" id="CAKJTJ010000005">
    <property type="protein sequence ID" value="CAG9620574.1"/>
    <property type="molecule type" value="Genomic_DNA"/>
</dbReference>
<feature type="transmembrane region" description="Helical" evidence="1">
    <location>
        <begin position="107"/>
        <end position="125"/>
    </location>
</feature>
<reference evidence="3 4" key="1">
    <citation type="submission" date="2021-10" db="EMBL/GenBank/DDBJ databases">
        <authorList>
            <person name="Criscuolo A."/>
        </authorList>
    </citation>
    <scope>NUCLEOTIDE SEQUENCE [LARGE SCALE GENOMIC DNA]</scope>
    <source>
        <strain evidence="4">CIP 111883</strain>
    </source>
</reference>
<feature type="transmembrane region" description="Helical" evidence="1">
    <location>
        <begin position="30"/>
        <end position="48"/>
    </location>
</feature>
<feature type="domain" description="CAAX prenyl protease 2/Lysostaphin resistance protein A-like" evidence="2">
    <location>
        <begin position="105"/>
        <end position="195"/>
    </location>
</feature>
<keyword evidence="1" id="KW-0472">Membrane</keyword>
<proteinExistence type="predicted"/>
<dbReference type="Proteomes" id="UP000789833">
    <property type="component" value="Unassembled WGS sequence"/>
</dbReference>
<keyword evidence="1" id="KW-0812">Transmembrane</keyword>
<keyword evidence="4" id="KW-1185">Reference proteome</keyword>
<feature type="transmembrane region" description="Helical" evidence="1">
    <location>
        <begin position="60"/>
        <end position="87"/>
    </location>
</feature>
<accession>A0ABN8A637</accession>
<sequence length="205" mass="23400">MHLLRKIIPIWVLANVLIGGSFLFTTYFWYLFPISLLILSIISIILLGKQKVNLSVSLTTSLIVWGVVSGTVLYAFFLLTYVSIKIIPFPLTSYIWDLYSIVGPTSWWHYAVLILIIIPGEEIFWRGYILKQFTIKFGAWFSVLTAAILYAIAHVWTGNIMLMAAALFAGLVWGILYQWKKSLVLIIVSHLVFDLWLLGILPLNF</sequence>
<comment type="caution">
    <text evidence="3">The sequence shown here is derived from an EMBL/GenBank/DDBJ whole genome shotgun (WGS) entry which is preliminary data.</text>
</comment>
<organism evidence="3 4">
    <name type="scientific">Sutcliffiella rhizosphaerae</name>
    <dbReference type="NCBI Taxonomy" id="2880967"/>
    <lineage>
        <taxon>Bacteria</taxon>
        <taxon>Bacillati</taxon>
        <taxon>Bacillota</taxon>
        <taxon>Bacilli</taxon>
        <taxon>Bacillales</taxon>
        <taxon>Bacillaceae</taxon>
        <taxon>Sutcliffiella</taxon>
    </lineage>
</organism>
<feature type="transmembrane region" description="Helical" evidence="1">
    <location>
        <begin position="7"/>
        <end position="24"/>
    </location>
</feature>